<keyword evidence="2" id="KW-1185">Reference proteome</keyword>
<gene>
    <name evidence="1" type="ORF">DILT_LOCUS15507</name>
</gene>
<reference evidence="1 2" key="1">
    <citation type="submission" date="2018-11" db="EMBL/GenBank/DDBJ databases">
        <authorList>
            <consortium name="Pathogen Informatics"/>
        </authorList>
    </citation>
    <scope>NUCLEOTIDE SEQUENCE [LARGE SCALE GENOMIC DNA]</scope>
</reference>
<sequence length="47" mass="5157">MGASHPTSVVERYLRRLMQPSVPSTRLFCGSPMAPPRLLLSPIHPAT</sequence>
<organism evidence="1 2">
    <name type="scientific">Dibothriocephalus latus</name>
    <name type="common">Fish tapeworm</name>
    <name type="synonym">Diphyllobothrium latum</name>
    <dbReference type="NCBI Taxonomy" id="60516"/>
    <lineage>
        <taxon>Eukaryota</taxon>
        <taxon>Metazoa</taxon>
        <taxon>Spiralia</taxon>
        <taxon>Lophotrochozoa</taxon>
        <taxon>Platyhelminthes</taxon>
        <taxon>Cestoda</taxon>
        <taxon>Eucestoda</taxon>
        <taxon>Diphyllobothriidea</taxon>
        <taxon>Diphyllobothriidae</taxon>
        <taxon>Dibothriocephalus</taxon>
    </lineage>
</organism>
<proteinExistence type="predicted"/>
<accession>A0A3P7N755</accession>
<dbReference type="AlphaFoldDB" id="A0A3P7N755"/>
<evidence type="ECO:0000313" key="2">
    <source>
        <dbReference type="Proteomes" id="UP000281553"/>
    </source>
</evidence>
<name>A0A3P7N755_DIBLA</name>
<dbReference type="Proteomes" id="UP000281553">
    <property type="component" value="Unassembled WGS sequence"/>
</dbReference>
<evidence type="ECO:0000313" key="1">
    <source>
        <dbReference type="EMBL" id="VDN30267.1"/>
    </source>
</evidence>
<protein>
    <submittedName>
        <fullName evidence="1">Uncharacterized protein</fullName>
    </submittedName>
</protein>
<dbReference type="EMBL" id="UYRU01079593">
    <property type="protein sequence ID" value="VDN30267.1"/>
    <property type="molecule type" value="Genomic_DNA"/>
</dbReference>